<comment type="activity regulation">
    <text evidence="15">Redox regulation; active in reducing conditions, inactive in oxidizing conditions.</text>
</comment>
<dbReference type="PANTHER" id="PTHR43473">
    <property type="entry name" value="MAGNESIUM-CHELATASE SUBUNIT CHLD, CHLOROPLASTIC"/>
    <property type="match status" value="1"/>
</dbReference>
<dbReference type="GO" id="GO:0015979">
    <property type="term" value="P:photosynthesis"/>
    <property type="evidence" value="ECO:0007669"/>
    <property type="project" value="UniProtKB-UniRule"/>
</dbReference>
<feature type="region of interest" description="Disordered" evidence="16">
    <location>
        <begin position="1"/>
        <end position="73"/>
    </location>
</feature>
<comment type="subunit">
    <text evidence="12">The magnesium chelatase complex is a heterotrimer consisting of subunits CHLI, CHLD and CHLH.</text>
</comment>
<evidence type="ECO:0000256" key="4">
    <source>
        <dbReference type="ARBA" id="ARBA00022528"/>
    </source>
</evidence>
<keyword evidence="8 15" id="KW-0547">Nucleotide-binding</keyword>
<keyword evidence="6 15" id="KW-0436">Ligase</keyword>
<dbReference type="EC" id="6.6.1.1" evidence="15"/>
<evidence type="ECO:0000259" key="17">
    <source>
        <dbReference type="PROSITE" id="PS50234"/>
    </source>
</evidence>
<evidence type="ECO:0000256" key="13">
    <source>
        <dbReference type="ARBA" id="ARBA00048693"/>
    </source>
</evidence>
<dbReference type="InterPro" id="IPR002035">
    <property type="entry name" value="VWF_A"/>
</dbReference>
<dbReference type="SMR" id="A0A3B6KQ83"/>
<dbReference type="PROSITE" id="PS50234">
    <property type="entry name" value="VWFA"/>
    <property type="match status" value="1"/>
</dbReference>
<feature type="compositionally biased region" description="Pro residues" evidence="16">
    <location>
        <begin position="376"/>
        <end position="387"/>
    </location>
</feature>
<evidence type="ECO:0000256" key="6">
    <source>
        <dbReference type="ARBA" id="ARBA00022598"/>
    </source>
</evidence>
<keyword evidence="19" id="KW-1185">Reference proteome</keyword>
<sequence length="730" mass="79103">MAAMATALSASLPHLPPRRLPSSPATAVSLAPRSLRRREAPPRLAAVASASEVLDSTNGAVPPPASPAPSGQQQYGREYFPLAAVVGQDAIKTSLLLGAIDREVGGIAISGKRGTAKTVMARGLHAMLPPIEVVVGSIANADPNIPEEWEDHLADQVQYDADGNVKSEIVKAPFVQIPLGVTEDRLIGSVDVEQSVRSGTTVFQPGLLAEAHRGVLYVDEINLLDDGISNLLLNVLTEGVNIVEREGISFRHPCKPLLIATYNPEEGSVREHLLDRIAINLSADLPLSFDDRVAAVNIATQFQECSKDVFKMVEEETEVAKTQGHRAELYAARVAKCLAAMEGREKVFAEDLKKAVELVILPRSIISDNPQEQQNQPPPPPPPPPPQNQDNAEDQDEKEEDDEKDEEEKEDDDEENEKQDDQIPEEFIFDAEGGLVDDKLLFFAQQAQRKKGKAGRAKNVIFSEDRGRYIKPMLPKGPVRRLAVDATLRAAAPYQKLRREKSLDKTRKVFVEKTDMRAKRMARKAGALVIFVVDASGSMALNRMQNAKGAALKLLAESYTSRDQVAIIPFRGDYAEVLLPPSRSIAMARKRLEKLPCGGGSPLAHGLSTAVRVGLNAEKSGDVGRIMIVAITDGRANVSLKKSNDPEAAAASDAPRPSTQELKDEILDVSAKIFKAGMSLLVIDTENKFVSTGFAKEIARVAQGKYYYLPNASDAVISAATKTALADLKS</sequence>
<dbReference type="Gramene" id="TraesCS5A02G466100.2">
    <property type="protein sequence ID" value="TraesCS5A02G466100.2"/>
    <property type="gene ID" value="TraesCS5A02G466100"/>
</dbReference>
<dbReference type="InterPro" id="IPR000523">
    <property type="entry name" value="Mg_chelatse_chII-like_cat_dom"/>
</dbReference>
<evidence type="ECO:0000256" key="7">
    <source>
        <dbReference type="ARBA" id="ARBA00022640"/>
    </source>
</evidence>
<keyword evidence="7 15" id="KW-0934">Plastid</keyword>
<comment type="subcellular location">
    <subcellularLocation>
        <location evidence="1 15">Plastid</location>
        <location evidence="1 15">Chloroplast</location>
    </subcellularLocation>
</comment>
<dbReference type="GO" id="GO:0009507">
    <property type="term" value="C:chloroplast"/>
    <property type="evidence" value="ECO:0007669"/>
    <property type="project" value="UniProtKB-SubCell"/>
</dbReference>
<dbReference type="Pfam" id="PF17863">
    <property type="entry name" value="AAA_lid_2"/>
    <property type="match status" value="1"/>
</dbReference>
<evidence type="ECO:0000256" key="2">
    <source>
        <dbReference type="ARBA" id="ARBA00005173"/>
    </source>
</evidence>
<evidence type="ECO:0000256" key="12">
    <source>
        <dbReference type="ARBA" id="ARBA00038576"/>
    </source>
</evidence>
<comment type="catalytic activity">
    <reaction evidence="13 15">
        <text>protoporphyrin IX + Mg(2+) + ATP + H2O = Mg-protoporphyrin IX + ADP + phosphate + 3 H(+)</text>
        <dbReference type="Rhea" id="RHEA:13961"/>
        <dbReference type="ChEBI" id="CHEBI:15377"/>
        <dbReference type="ChEBI" id="CHEBI:15378"/>
        <dbReference type="ChEBI" id="CHEBI:18420"/>
        <dbReference type="ChEBI" id="CHEBI:30616"/>
        <dbReference type="ChEBI" id="CHEBI:43474"/>
        <dbReference type="ChEBI" id="CHEBI:57306"/>
        <dbReference type="ChEBI" id="CHEBI:60492"/>
        <dbReference type="ChEBI" id="CHEBI:456216"/>
        <dbReference type="EC" id="6.6.1.1"/>
    </reaction>
</comment>
<dbReference type="CDD" id="cd01451">
    <property type="entry name" value="vWA_Magnesium_chelatase"/>
    <property type="match status" value="1"/>
</dbReference>
<reference evidence="18" key="1">
    <citation type="submission" date="2018-08" db="EMBL/GenBank/DDBJ databases">
        <authorList>
            <person name="Rossello M."/>
        </authorList>
    </citation>
    <scope>NUCLEOTIDE SEQUENCE [LARGE SCALE GENOMIC DNA]</scope>
    <source>
        <strain evidence="18">cv. Chinese Spring</strain>
    </source>
</reference>
<evidence type="ECO:0000256" key="5">
    <source>
        <dbReference type="ARBA" id="ARBA00022531"/>
    </source>
</evidence>
<dbReference type="Proteomes" id="UP000019116">
    <property type="component" value="Chromosome 5A"/>
</dbReference>
<comment type="pathway">
    <text evidence="2 15">Porphyrin-containing compound metabolism; chlorophyll biosynthesis.</text>
</comment>
<dbReference type="InterPro" id="IPR041628">
    <property type="entry name" value="ChlI/MoxR_AAA_lid"/>
</dbReference>
<reference evidence="18" key="2">
    <citation type="submission" date="2018-10" db="UniProtKB">
        <authorList>
            <consortium name="EnsemblPlants"/>
        </authorList>
    </citation>
    <scope>IDENTIFICATION</scope>
</reference>
<dbReference type="UniPathway" id="UPA00668"/>
<evidence type="ECO:0000256" key="14">
    <source>
        <dbReference type="ARBA" id="ARBA00053859"/>
    </source>
</evidence>
<dbReference type="SMART" id="SM00327">
    <property type="entry name" value="VWA"/>
    <property type="match status" value="1"/>
</dbReference>
<dbReference type="InterPro" id="IPR036465">
    <property type="entry name" value="vWFA_dom_sf"/>
</dbReference>
<dbReference type="Gene3D" id="3.40.50.410">
    <property type="entry name" value="von Willebrand factor, type A domain"/>
    <property type="match status" value="1"/>
</dbReference>
<dbReference type="Pfam" id="PF13519">
    <property type="entry name" value="VWA_2"/>
    <property type="match status" value="1"/>
</dbReference>
<dbReference type="FunFam" id="3.40.50.410:FF:000079">
    <property type="entry name" value="Mg-protoporphyrin IX chelatase"/>
    <property type="match status" value="1"/>
</dbReference>
<keyword evidence="4 15" id="KW-0150">Chloroplast</keyword>
<dbReference type="Pfam" id="PF01078">
    <property type="entry name" value="Mg_chelatase"/>
    <property type="match status" value="1"/>
</dbReference>
<dbReference type="Gene3D" id="3.40.50.300">
    <property type="entry name" value="P-loop containing nucleotide triphosphate hydrolases"/>
    <property type="match status" value="1"/>
</dbReference>
<dbReference type="SMART" id="SM00382">
    <property type="entry name" value="AAA"/>
    <property type="match status" value="1"/>
</dbReference>
<organism evidence="18">
    <name type="scientific">Triticum aestivum</name>
    <name type="common">Wheat</name>
    <dbReference type="NCBI Taxonomy" id="4565"/>
    <lineage>
        <taxon>Eukaryota</taxon>
        <taxon>Viridiplantae</taxon>
        <taxon>Streptophyta</taxon>
        <taxon>Embryophyta</taxon>
        <taxon>Tracheophyta</taxon>
        <taxon>Spermatophyta</taxon>
        <taxon>Magnoliopsida</taxon>
        <taxon>Liliopsida</taxon>
        <taxon>Poales</taxon>
        <taxon>Poaceae</taxon>
        <taxon>BOP clade</taxon>
        <taxon>Pooideae</taxon>
        <taxon>Triticodae</taxon>
        <taxon>Triticeae</taxon>
        <taxon>Triticinae</taxon>
        <taxon>Triticum</taxon>
    </lineage>
</organism>
<protein>
    <recommendedName>
        <fullName evidence="15">Mg-protoporphyrin IX chelatase</fullName>
        <ecNumber evidence="15">6.6.1.1</ecNumber>
    </recommendedName>
</protein>
<keyword evidence="10" id="KW-0809">Transit peptide</keyword>
<dbReference type="PaxDb" id="4565-Traes_5AL_F490CE585.2"/>
<dbReference type="InterPro" id="IPR011776">
    <property type="entry name" value="Mg_chelatase_ATPase-dsu"/>
</dbReference>
<dbReference type="SUPFAM" id="SSF52540">
    <property type="entry name" value="P-loop containing nucleoside triphosphate hydrolases"/>
    <property type="match status" value="1"/>
</dbReference>
<dbReference type="EnsemblPlants" id="TraesCS5A02G466100.2">
    <property type="protein sequence ID" value="TraesCS5A02G466100.2"/>
    <property type="gene ID" value="TraesCS5A02G466100"/>
</dbReference>
<evidence type="ECO:0000313" key="19">
    <source>
        <dbReference type="Proteomes" id="UP000019116"/>
    </source>
</evidence>
<keyword evidence="9 15" id="KW-0067">ATP-binding</keyword>
<evidence type="ECO:0000313" key="18">
    <source>
        <dbReference type="EnsemblPlants" id="TraesCS5A02G466100.2"/>
    </source>
</evidence>
<dbReference type="InterPro" id="IPR003593">
    <property type="entry name" value="AAA+_ATPase"/>
</dbReference>
<evidence type="ECO:0000256" key="9">
    <source>
        <dbReference type="ARBA" id="ARBA00022840"/>
    </source>
</evidence>
<evidence type="ECO:0000256" key="10">
    <source>
        <dbReference type="ARBA" id="ARBA00022946"/>
    </source>
</evidence>
<evidence type="ECO:0000256" key="16">
    <source>
        <dbReference type="SAM" id="MobiDB-lite"/>
    </source>
</evidence>
<keyword evidence="11 15" id="KW-0149">Chlorophyll biosynthesis</keyword>
<dbReference type="SUPFAM" id="SSF53300">
    <property type="entry name" value="vWA-like"/>
    <property type="match status" value="1"/>
</dbReference>
<feature type="compositionally biased region" description="Low complexity" evidence="16">
    <location>
        <begin position="1"/>
        <end position="13"/>
    </location>
</feature>
<keyword evidence="5 15" id="KW-0602">Photosynthesis</keyword>
<dbReference type="InterPro" id="IPR027417">
    <property type="entry name" value="P-loop_NTPase"/>
</dbReference>
<comment type="function">
    <text evidence="14">Involved in chlorophyll biosynthesis. Catalyzes the insertion of magnesium ion into protoporphyrin IX to yield Mg-protoporphyrin IX. The reaction takes place in two steps, with an ATP-dependent activation followed by an ATP-dependent chelation step.</text>
</comment>
<feature type="domain" description="VWFA" evidence="17">
    <location>
        <begin position="528"/>
        <end position="728"/>
    </location>
</feature>
<dbReference type="AlphaFoldDB" id="A0A3B6KQ83"/>
<dbReference type="GO" id="GO:0005524">
    <property type="term" value="F:ATP binding"/>
    <property type="evidence" value="ECO:0007669"/>
    <property type="project" value="UniProtKB-UniRule"/>
</dbReference>
<comment type="subunit">
    <text evidence="15">The magnesium chelatase complex is a heterotrimer consisting of subunits CHLI, CHLD, AND CHLH.</text>
</comment>
<dbReference type="Gramene" id="TraesCS5A03G1099300.2">
    <property type="protein sequence ID" value="TraesCS5A03G1099300.2.CDS"/>
    <property type="gene ID" value="TraesCS5A03G1099300"/>
</dbReference>
<dbReference type="Gramene" id="TraesPARA_EIv1.0_1522390.4">
    <property type="protein sequence ID" value="TraesPARA_EIv1.0_1522390.4.CDS"/>
    <property type="gene ID" value="TraesPARA_EIv1.0_1522390"/>
</dbReference>
<proteinExistence type="inferred from homology"/>
<evidence type="ECO:0000256" key="11">
    <source>
        <dbReference type="ARBA" id="ARBA00023171"/>
    </source>
</evidence>
<name>A0A3B6KQ83_WHEAT</name>
<evidence type="ECO:0000256" key="8">
    <source>
        <dbReference type="ARBA" id="ARBA00022741"/>
    </source>
</evidence>
<evidence type="ECO:0000256" key="3">
    <source>
        <dbReference type="ARBA" id="ARBA00005799"/>
    </source>
</evidence>
<feature type="compositionally biased region" description="Low complexity" evidence="16">
    <location>
        <begin position="20"/>
        <end position="33"/>
    </location>
</feature>
<dbReference type="InterPro" id="IPR041702">
    <property type="entry name" value="BchD/ChlD_VWA"/>
</dbReference>
<dbReference type="GO" id="GO:0015995">
    <property type="term" value="P:chlorophyll biosynthetic process"/>
    <property type="evidence" value="ECO:0007669"/>
    <property type="project" value="UniProtKB-UniPathway"/>
</dbReference>
<accession>A0A3B6KQ83</accession>
<dbReference type="NCBIfam" id="TIGR02031">
    <property type="entry name" value="BchD-ChlD"/>
    <property type="match status" value="1"/>
</dbReference>
<evidence type="ECO:0000256" key="1">
    <source>
        <dbReference type="ARBA" id="ARBA00004229"/>
    </source>
</evidence>
<feature type="compositionally biased region" description="Acidic residues" evidence="16">
    <location>
        <begin position="391"/>
        <end position="424"/>
    </location>
</feature>
<dbReference type="GO" id="GO:0016851">
    <property type="term" value="F:magnesium chelatase activity"/>
    <property type="evidence" value="ECO:0007669"/>
    <property type="project" value="UniProtKB-UniRule"/>
</dbReference>
<dbReference type="PANTHER" id="PTHR43473:SF2">
    <property type="entry name" value="MAGNESIUM-CHELATASE SUBUNIT CHLD, CHLOROPLASTIC"/>
    <property type="match status" value="1"/>
</dbReference>
<dbReference type="Gene3D" id="1.10.8.80">
    <property type="entry name" value="Magnesium chelatase subunit I, C-Terminal domain"/>
    <property type="match status" value="1"/>
</dbReference>
<evidence type="ECO:0000256" key="15">
    <source>
        <dbReference type="RuleBase" id="RU362087"/>
    </source>
</evidence>
<gene>
    <name evidence="18" type="primary">LOC123105590</name>
</gene>
<feature type="region of interest" description="Disordered" evidence="16">
    <location>
        <begin position="368"/>
        <end position="424"/>
    </location>
</feature>
<comment type="similarity">
    <text evidence="3 15">Belongs to the Mg-chelatase subunits D/I family.</text>
</comment>